<evidence type="ECO:0000256" key="1">
    <source>
        <dbReference type="ARBA" id="ARBA00004496"/>
    </source>
</evidence>
<dbReference type="SUPFAM" id="SSF52540">
    <property type="entry name" value="P-loop containing nucleoside triphosphate hydrolases"/>
    <property type="match status" value="2"/>
</dbReference>
<dbReference type="GO" id="GO:0005737">
    <property type="term" value="C:cytoplasm"/>
    <property type="evidence" value="ECO:0007669"/>
    <property type="project" value="UniProtKB-SubCell"/>
</dbReference>
<feature type="domain" description="Myosin motor" evidence="11">
    <location>
        <begin position="60"/>
        <end position="682"/>
    </location>
</feature>
<evidence type="ECO:0000259" key="11">
    <source>
        <dbReference type="PROSITE" id="PS51456"/>
    </source>
</evidence>
<comment type="similarity">
    <text evidence="9">Belongs to the TRAFAC class myosin-kinesin ATPase superfamily. Myosin family.</text>
</comment>
<dbReference type="InterPro" id="IPR036961">
    <property type="entry name" value="Kinesin_motor_dom_sf"/>
</dbReference>
<dbReference type="InterPro" id="IPR027417">
    <property type="entry name" value="P-loop_NTPase"/>
</dbReference>
<evidence type="ECO:0000313" key="13">
    <source>
        <dbReference type="Proteomes" id="UP001212841"/>
    </source>
</evidence>
<evidence type="ECO:0000256" key="10">
    <source>
        <dbReference type="SAM" id="MobiDB-lite"/>
    </source>
</evidence>
<dbReference type="InterPro" id="IPR051724">
    <property type="entry name" value="Actin_motor_Myosin"/>
</dbReference>
<dbReference type="FunFam" id="1.10.10.820:FF:000001">
    <property type="entry name" value="Myosin heavy chain"/>
    <property type="match status" value="1"/>
</dbReference>
<dbReference type="PROSITE" id="PS51456">
    <property type="entry name" value="MYOSIN_MOTOR"/>
    <property type="match status" value="1"/>
</dbReference>
<dbReference type="PANTHER" id="PTHR46049:SF5">
    <property type="entry name" value="PLECKSTRIN HOMOLOGY DOMAIN-CONTAINING FAMILY H MEMBER 3"/>
    <property type="match status" value="1"/>
</dbReference>
<comment type="caution">
    <text evidence="12">The sequence shown here is derived from an EMBL/GenBank/DDBJ whole genome shotgun (WGS) entry which is preliminary data.</text>
</comment>
<evidence type="ECO:0000256" key="9">
    <source>
        <dbReference type="PROSITE-ProRule" id="PRU00782"/>
    </source>
</evidence>
<evidence type="ECO:0000256" key="6">
    <source>
        <dbReference type="ARBA" id="ARBA00023123"/>
    </source>
</evidence>
<keyword evidence="7 9" id="KW-0505">Motor protein</keyword>
<dbReference type="Gene3D" id="1.20.5.190">
    <property type="match status" value="1"/>
</dbReference>
<dbReference type="EMBL" id="JADGJD010000033">
    <property type="protein sequence ID" value="KAJ3056440.1"/>
    <property type="molecule type" value="Genomic_DNA"/>
</dbReference>
<dbReference type="Proteomes" id="UP001212841">
    <property type="component" value="Unassembled WGS sequence"/>
</dbReference>
<keyword evidence="13" id="KW-1185">Reference proteome</keyword>
<feature type="region of interest" description="Actin-binding" evidence="9">
    <location>
        <begin position="635"/>
        <end position="657"/>
    </location>
</feature>
<dbReference type="GO" id="GO:0003779">
    <property type="term" value="F:actin binding"/>
    <property type="evidence" value="ECO:0007669"/>
    <property type="project" value="UniProtKB-KW"/>
</dbReference>
<keyword evidence="6 9" id="KW-0518">Myosin</keyword>
<dbReference type="InterPro" id="IPR001609">
    <property type="entry name" value="Myosin_head_motor_dom-like"/>
</dbReference>
<dbReference type="PROSITE" id="PS50096">
    <property type="entry name" value="IQ"/>
    <property type="match status" value="1"/>
</dbReference>
<feature type="region of interest" description="Disordered" evidence="10">
    <location>
        <begin position="579"/>
        <end position="624"/>
    </location>
</feature>
<comment type="subcellular location">
    <subcellularLocation>
        <location evidence="1">Cytoplasm</location>
    </subcellularLocation>
</comment>
<dbReference type="AlphaFoldDB" id="A0AAD5X5X3"/>
<dbReference type="PRINTS" id="PR00193">
    <property type="entry name" value="MYOSINHEAVY"/>
</dbReference>
<dbReference type="PANTHER" id="PTHR46049">
    <property type="entry name" value="AGAP003327-PA"/>
    <property type="match status" value="1"/>
</dbReference>
<evidence type="ECO:0000256" key="2">
    <source>
        <dbReference type="ARBA" id="ARBA00022490"/>
    </source>
</evidence>
<feature type="region of interest" description="Disordered" evidence="10">
    <location>
        <begin position="840"/>
        <end position="868"/>
    </location>
</feature>
<keyword evidence="3 9" id="KW-0547">Nucleotide-binding</keyword>
<keyword evidence="4 9" id="KW-0067">ATP-binding</keyword>
<evidence type="ECO:0000256" key="4">
    <source>
        <dbReference type="ARBA" id="ARBA00022840"/>
    </source>
</evidence>
<dbReference type="GO" id="GO:0005524">
    <property type="term" value="F:ATP binding"/>
    <property type="evidence" value="ECO:0007669"/>
    <property type="project" value="UniProtKB-UniRule"/>
</dbReference>
<dbReference type="FunFam" id="1.20.58.530:FF:000005">
    <property type="entry name" value="unconventional myosin-IXa isoform X1"/>
    <property type="match status" value="1"/>
</dbReference>
<proteinExistence type="inferred from homology"/>
<evidence type="ECO:0000313" key="12">
    <source>
        <dbReference type="EMBL" id="KAJ3056440.1"/>
    </source>
</evidence>
<gene>
    <name evidence="12" type="primary">MYO22_2</name>
    <name evidence="12" type="ORF">HK097_006931</name>
</gene>
<dbReference type="GO" id="GO:0003774">
    <property type="term" value="F:cytoskeletal motor activity"/>
    <property type="evidence" value="ECO:0007669"/>
    <property type="project" value="UniProtKB-UniRule"/>
</dbReference>
<reference evidence="12" key="1">
    <citation type="submission" date="2020-05" db="EMBL/GenBank/DDBJ databases">
        <title>Phylogenomic resolution of chytrid fungi.</title>
        <authorList>
            <person name="Stajich J.E."/>
            <person name="Amses K."/>
            <person name="Simmons R."/>
            <person name="Seto K."/>
            <person name="Myers J."/>
            <person name="Bonds A."/>
            <person name="Quandt C.A."/>
            <person name="Barry K."/>
            <person name="Liu P."/>
            <person name="Grigoriev I."/>
            <person name="Longcore J.E."/>
            <person name="James T.Y."/>
        </authorList>
    </citation>
    <scope>NUCLEOTIDE SEQUENCE</scope>
    <source>
        <strain evidence="12">JEL0318</strain>
    </source>
</reference>
<accession>A0AAD5X5X3</accession>
<evidence type="ECO:0000256" key="3">
    <source>
        <dbReference type="ARBA" id="ARBA00022741"/>
    </source>
</evidence>
<evidence type="ECO:0000256" key="8">
    <source>
        <dbReference type="ARBA" id="ARBA00023203"/>
    </source>
</evidence>
<keyword evidence="5" id="KW-0175">Coiled coil</keyword>
<keyword evidence="8 9" id="KW-0009">Actin-binding</keyword>
<dbReference type="Gene3D" id="3.40.850.10">
    <property type="entry name" value="Kinesin motor domain"/>
    <property type="match status" value="1"/>
</dbReference>
<evidence type="ECO:0000256" key="7">
    <source>
        <dbReference type="ARBA" id="ARBA00023175"/>
    </source>
</evidence>
<dbReference type="SMART" id="SM00242">
    <property type="entry name" value="MYSc"/>
    <property type="match status" value="1"/>
</dbReference>
<name>A0AAD5X5X3_9FUNG</name>
<evidence type="ECO:0000256" key="5">
    <source>
        <dbReference type="ARBA" id="ARBA00023054"/>
    </source>
</evidence>
<feature type="compositionally biased region" description="Basic and acidic residues" evidence="10">
    <location>
        <begin position="840"/>
        <end position="862"/>
    </location>
</feature>
<dbReference type="Gene3D" id="1.20.58.530">
    <property type="match status" value="1"/>
</dbReference>
<sequence length="951" mass="106436">MDPFAPGTWVWYTPAGDKPSLLPAQILLDAPNGDPVVSANGQDLTVPRSSLRLMDPTNAAGVEDMITLAELHEAALFHNLAVRYKRNEIYTFTGNILVAVNPYQALSMYDLETVRKYKGVMLGELPPHVFAIANQTYVSLGRTGKSQCVVISGESGAGKTETTKLILSYLNQTSPTHSLVQEQILDASPILEAFGNAKTVRNDNSSRFGKFIEVQVAYGTGGGIVGARVVEYLLEKSRVISQSSDERNYHIFYNLIAGASDDERTQLHLGPVDSFLYLSKSGCTTIASVDDAADFKLIKESLHTLKFGDHQKSLFQVLAAILHLGNVSFQEAGDGAGISSMDTVKIVGKLTGLDSDKLANVLTKRTTVTRGETFVTPLSLAQAQDSRDALAKAFYGRMFSWIVKFISDTTVSKQNLPFVGVLDIFGFEDFAFNSFEQLCINFANERLQYFFNQHIFKLEQEEYQKEGISWQTIDFVDNQTCIDLISKKPLGLLSLLDEESNFPKSTDQTCLNKFHQTHEKNGCYVKPKTAKMIFGVRHYAGEVIYQIEGFLEKNRDTIRPDLMDLLATSSNSLVSNLFKAPPEEIQPEEDPRGAIGGLRRESSLGPGKGAPAKSASVKGKTSKSPTIGAQFNTSLAELISTLASCEPFFVRCIKPNSQKLPGVMDRDLVLAQLRYSGMLETIQYQLGITKMFMKSNLDATLEHSRSSALLTKIKKLQAFARMLKVRKEYKKLWGAVICVQKVIRVHLARKRRRKYLRRVVRLQAKWRARRAQISYVKLRDEARAAKAAAEAARVAELKRQEEEAARLLAEQEAEAERVRIALEEELARLKEAQEEAERRREKEKELARERATKAEEEARKLEQEEDEFEGLTMEEKKRQKELLKYLEEATAAREKKRLGGEGGLAMRAEDELISFYDLPKDLAELIRHVATVMYAPLKIDVYVSLALTSDK</sequence>
<organism evidence="12 13">
    <name type="scientific">Rhizophlyctis rosea</name>
    <dbReference type="NCBI Taxonomy" id="64517"/>
    <lineage>
        <taxon>Eukaryota</taxon>
        <taxon>Fungi</taxon>
        <taxon>Fungi incertae sedis</taxon>
        <taxon>Chytridiomycota</taxon>
        <taxon>Chytridiomycota incertae sedis</taxon>
        <taxon>Chytridiomycetes</taxon>
        <taxon>Rhizophlyctidales</taxon>
        <taxon>Rhizophlyctidaceae</taxon>
        <taxon>Rhizophlyctis</taxon>
    </lineage>
</organism>
<dbReference type="GO" id="GO:0016459">
    <property type="term" value="C:myosin complex"/>
    <property type="evidence" value="ECO:0007669"/>
    <property type="project" value="UniProtKB-KW"/>
</dbReference>
<protein>
    <submittedName>
        <fullName evidence="12">Cytochrome c oxidase subunit 1</fullName>
    </submittedName>
</protein>
<feature type="binding site" evidence="9">
    <location>
        <begin position="153"/>
        <end position="160"/>
    </location>
    <ligand>
        <name>ATP</name>
        <dbReference type="ChEBI" id="CHEBI:30616"/>
    </ligand>
</feature>
<dbReference type="Gene3D" id="1.20.120.720">
    <property type="entry name" value="Myosin VI head, motor domain, U50 subdomain"/>
    <property type="match status" value="1"/>
</dbReference>
<dbReference type="Pfam" id="PF00063">
    <property type="entry name" value="Myosin_head"/>
    <property type="match status" value="1"/>
</dbReference>
<keyword evidence="2" id="KW-0963">Cytoplasm</keyword>
<dbReference type="Gene3D" id="1.10.10.820">
    <property type="match status" value="1"/>
</dbReference>